<evidence type="ECO:0000313" key="3">
    <source>
        <dbReference type="EMBL" id="ELR11896.1"/>
    </source>
</evidence>
<protein>
    <submittedName>
        <fullName evidence="3">Transposon Ty3-G Gag-Pol polyprotein-like family protein, putative</fullName>
    </submittedName>
</protein>
<reference evidence="3 4" key="1">
    <citation type="journal article" date="2013" name="Genome Biol.">
        <title>Genome of Acanthamoeba castellanii highlights extensive lateral gene transfer and early evolution of tyrosine kinase signaling.</title>
        <authorList>
            <person name="Clarke M."/>
            <person name="Lohan A.J."/>
            <person name="Liu B."/>
            <person name="Lagkouvardos I."/>
            <person name="Roy S."/>
            <person name="Zafar N."/>
            <person name="Bertelli C."/>
            <person name="Schilde C."/>
            <person name="Kianianmomeni A."/>
            <person name="Burglin T.R."/>
            <person name="Frech C."/>
            <person name="Turcotte B."/>
            <person name="Kopec K.O."/>
            <person name="Synnott J.M."/>
            <person name="Choo C."/>
            <person name="Paponov I."/>
            <person name="Finkler A."/>
            <person name="Soon Heng Tan C."/>
            <person name="Hutchins A.P."/>
            <person name="Weinmeier T."/>
            <person name="Rattei T."/>
            <person name="Chu J.S."/>
            <person name="Gimenez G."/>
            <person name="Irimia M."/>
            <person name="Rigden D.J."/>
            <person name="Fitzpatrick D.A."/>
            <person name="Lorenzo-Morales J."/>
            <person name="Bateman A."/>
            <person name="Chiu C.H."/>
            <person name="Tang P."/>
            <person name="Hegemann P."/>
            <person name="Fromm H."/>
            <person name="Raoult D."/>
            <person name="Greub G."/>
            <person name="Miranda-Saavedra D."/>
            <person name="Chen N."/>
            <person name="Nash P."/>
            <person name="Ginger M.L."/>
            <person name="Horn M."/>
            <person name="Schaap P."/>
            <person name="Caler L."/>
            <person name="Loftus B."/>
        </authorList>
    </citation>
    <scope>NUCLEOTIDE SEQUENCE [LARGE SCALE GENOMIC DNA]</scope>
    <source>
        <strain evidence="3 4">Neff</strain>
    </source>
</reference>
<accession>L8GI81</accession>
<gene>
    <name evidence="3" type="ORF">ACA1_274610</name>
</gene>
<dbReference type="SUPFAM" id="SSF56672">
    <property type="entry name" value="DNA/RNA polymerases"/>
    <property type="match status" value="1"/>
</dbReference>
<dbReference type="GeneID" id="14912373"/>
<dbReference type="KEGG" id="acan:ACA1_274610"/>
<dbReference type="Gene3D" id="1.10.150.130">
    <property type="match status" value="1"/>
</dbReference>
<proteinExistence type="predicted"/>
<keyword evidence="4" id="KW-1185">Reference proteome</keyword>
<keyword evidence="1" id="KW-0238">DNA-binding</keyword>
<dbReference type="GO" id="GO:0003677">
    <property type="term" value="F:DNA binding"/>
    <property type="evidence" value="ECO:0007669"/>
    <property type="project" value="UniProtKB-KW"/>
</dbReference>
<dbReference type="RefSeq" id="XP_004333909.1">
    <property type="nucleotide sequence ID" value="XM_004333861.1"/>
</dbReference>
<dbReference type="CDD" id="cd09275">
    <property type="entry name" value="RNase_HI_RT_DIRS1"/>
    <property type="match status" value="1"/>
</dbReference>
<dbReference type="InterPro" id="IPR010998">
    <property type="entry name" value="Integrase_recombinase_N"/>
</dbReference>
<sequence length="447" mass="50511">MAYMDNVIILSQSYTEARHHTTFTLHLFKKLGWVVNTEKSDTTPSQCKEFLGLMPTTYDMTLTVSSDTPRHMDQSQSVVSQGVALTRAILPAKLLLRNAYRDIGRWMSWNSSIKLSPATTNDLEEWRHGLSTWNGRITVLRPHNIILETNASLSGWGASSSCWTLTAAGWWLSDDSKSHINVLELAVVRNTILALQLHLQGKVILMRCDNIATVAHLNHMGGRSIAMNRVWKEIHLLCERLHIQLSSAYLPGLCNSEADCLSHLHPHHKWHLSREAFKLINKKWGPHSINQTATRENRQLPQFNSRFMEADSKATDCLLQDWRNDNNWTAPPIALIPHILNLVERQGATATIMAPIWPGCRWASHLQRLSIDSPDLWLPNPAGWSPAAANLLNQALAASTWRRYASNLRRFRSYCLSHGHSFPPQQPIAVGLVASFLESTTRSSQRP</sequence>
<evidence type="ECO:0000256" key="1">
    <source>
        <dbReference type="ARBA" id="ARBA00023125"/>
    </source>
</evidence>
<dbReference type="Proteomes" id="UP000011083">
    <property type="component" value="Unassembled WGS sequence"/>
</dbReference>
<dbReference type="SUPFAM" id="SSF47823">
    <property type="entry name" value="lambda integrase-like, N-terminal domain"/>
    <property type="match status" value="1"/>
</dbReference>
<dbReference type="PANTHER" id="PTHR33050:SF7">
    <property type="entry name" value="RIBONUCLEASE H"/>
    <property type="match status" value="1"/>
</dbReference>
<organism evidence="3 4">
    <name type="scientific">Acanthamoeba castellanii (strain ATCC 30010 / Neff)</name>
    <dbReference type="NCBI Taxonomy" id="1257118"/>
    <lineage>
        <taxon>Eukaryota</taxon>
        <taxon>Amoebozoa</taxon>
        <taxon>Discosea</taxon>
        <taxon>Longamoebia</taxon>
        <taxon>Centramoebida</taxon>
        <taxon>Acanthamoebidae</taxon>
        <taxon>Acanthamoeba</taxon>
    </lineage>
</organism>
<dbReference type="OrthoDB" id="2371919at2759"/>
<dbReference type="InterPro" id="IPR052055">
    <property type="entry name" value="Hepadnavirus_pol/RT"/>
</dbReference>
<dbReference type="InterPro" id="IPR043502">
    <property type="entry name" value="DNA/RNA_pol_sf"/>
</dbReference>
<dbReference type="PANTHER" id="PTHR33050">
    <property type="entry name" value="REVERSE TRANSCRIPTASE DOMAIN-CONTAINING PROTEIN"/>
    <property type="match status" value="1"/>
</dbReference>
<name>L8GI81_ACACF</name>
<dbReference type="EMBL" id="KB008146">
    <property type="protein sequence ID" value="ELR11896.1"/>
    <property type="molecule type" value="Genomic_DNA"/>
</dbReference>
<feature type="domain" description="Reverse transcriptase" evidence="2">
    <location>
        <begin position="1"/>
        <end position="55"/>
    </location>
</feature>
<dbReference type="PROSITE" id="PS50878">
    <property type="entry name" value="RT_POL"/>
    <property type="match status" value="1"/>
</dbReference>
<evidence type="ECO:0000313" key="4">
    <source>
        <dbReference type="Proteomes" id="UP000011083"/>
    </source>
</evidence>
<dbReference type="VEuPathDB" id="AmoebaDB:ACA1_274610"/>
<evidence type="ECO:0000259" key="2">
    <source>
        <dbReference type="PROSITE" id="PS50878"/>
    </source>
</evidence>
<dbReference type="InterPro" id="IPR000477">
    <property type="entry name" value="RT_dom"/>
</dbReference>
<dbReference type="AlphaFoldDB" id="L8GI81"/>